<proteinExistence type="predicted"/>
<name>A0A0D1YL74_9EURO</name>
<dbReference type="RefSeq" id="XP_016236012.1">
    <property type="nucleotide sequence ID" value="XM_016380185.1"/>
</dbReference>
<dbReference type="Gene3D" id="3.90.1200.10">
    <property type="match status" value="1"/>
</dbReference>
<dbReference type="SUPFAM" id="SSF56112">
    <property type="entry name" value="Protein kinase-like (PK-like)"/>
    <property type="match status" value="1"/>
</dbReference>
<evidence type="ECO:0000259" key="2">
    <source>
        <dbReference type="Pfam" id="PF01636"/>
    </source>
</evidence>
<accession>A0A0D1YL74</accession>
<dbReference type="Pfam" id="PF01636">
    <property type="entry name" value="APH"/>
    <property type="match status" value="1"/>
</dbReference>
<gene>
    <name evidence="3" type="ORF">PV08_05846</name>
</gene>
<dbReference type="OrthoDB" id="8300194at2759"/>
<dbReference type="PANTHER" id="PTHR21310:SF55">
    <property type="entry name" value="AMINOGLYCOSIDE PHOSPHOTRANSFERASE DOMAIN-CONTAINING PROTEIN"/>
    <property type="match status" value="1"/>
</dbReference>
<feature type="compositionally biased region" description="Basic and acidic residues" evidence="1">
    <location>
        <begin position="396"/>
        <end position="410"/>
    </location>
</feature>
<protein>
    <recommendedName>
        <fullName evidence="2">Aminoglycoside phosphotransferase domain-containing protein</fullName>
    </recommendedName>
</protein>
<dbReference type="InterPro" id="IPR011009">
    <property type="entry name" value="Kinase-like_dom_sf"/>
</dbReference>
<evidence type="ECO:0000313" key="4">
    <source>
        <dbReference type="Proteomes" id="UP000053328"/>
    </source>
</evidence>
<feature type="region of interest" description="Disordered" evidence="1">
    <location>
        <begin position="396"/>
        <end position="421"/>
    </location>
</feature>
<evidence type="ECO:0000313" key="3">
    <source>
        <dbReference type="EMBL" id="KIW15796.1"/>
    </source>
</evidence>
<dbReference type="STRING" id="91928.A0A0D1YL74"/>
<reference evidence="3 4" key="1">
    <citation type="submission" date="2015-01" db="EMBL/GenBank/DDBJ databases">
        <title>The Genome Sequence of Exophiala spinifera CBS89968.</title>
        <authorList>
            <consortium name="The Broad Institute Genomics Platform"/>
            <person name="Cuomo C."/>
            <person name="de Hoog S."/>
            <person name="Gorbushina A."/>
            <person name="Stielow B."/>
            <person name="Teixiera M."/>
            <person name="Abouelleil A."/>
            <person name="Chapman S.B."/>
            <person name="Priest M."/>
            <person name="Young S.K."/>
            <person name="Wortman J."/>
            <person name="Nusbaum C."/>
            <person name="Birren B."/>
        </authorList>
    </citation>
    <scope>NUCLEOTIDE SEQUENCE [LARGE SCALE GENOMIC DNA]</scope>
    <source>
        <strain evidence="3 4">CBS 89968</strain>
    </source>
</reference>
<dbReference type="InterPro" id="IPR002575">
    <property type="entry name" value="Aminoglycoside_PTrfase"/>
</dbReference>
<organism evidence="3 4">
    <name type="scientific">Exophiala spinifera</name>
    <dbReference type="NCBI Taxonomy" id="91928"/>
    <lineage>
        <taxon>Eukaryota</taxon>
        <taxon>Fungi</taxon>
        <taxon>Dikarya</taxon>
        <taxon>Ascomycota</taxon>
        <taxon>Pezizomycotina</taxon>
        <taxon>Eurotiomycetes</taxon>
        <taxon>Chaetothyriomycetidae</taxon>
        <taxon>Chaetothyriales</taxon>
        <taxon>Herpotrichiellaceae</taxon>
        <taxon>Exophiala</taxon>
    </lineage>
</organism>
<dbReference type="EMBL" id="KN847495">
    <property type="protein sequence ID" value="KIW15796.1"/>
    <property type="molecule type" value="Genomic_DNA"/>
</dbReference>
<feature type="domain" description="Aminoglycoside phosphotransferase" evidence="2">
    <location>
        <begin position="83"/>
        <end position="290"/>
    </location>
</feature>
<evidence type="ECO:0000256" key="1">
    <source>
        <dbReference type="SAM" id="MobiDB-lite"/>
    </source>
</evidence>
<dbReference type="VEuPathDB" id="FungiDB:PV08_05846"/>
<dbReference type="HOGENOM" id="CLU_021768_6_0_1"/>
<sequence>MKTLSAGNEVPDDLDYTDPTRKYKNLEFLEHRNMWFFARHFDGPDRELCWSCGWNTRNQKYSFYGSRVRVMHTRANTGIWALGTRWILRDEPNDRYLGNNYMTLKFLHEQPGSKDSIPTPQEVRSLSKPGDPIYLTLESRVPGDTLMEVWPSLSREEKASYSRQLTDILRKMRQFTAPRPQRVDGSQLNDNILGVCLMSRPGNCFKIPYSVDEWLDGLGPDLRIGLTRVHNTLDPAVIEEKFQALKAGFPSCEPYVFTHGDLNLSNIIVKDGKIQGIVDWEHAGYYPWWAERRATDRIPNDDAYELFDPVWEELMPDIDRKKWVELVYHKLFPAEQAWGHCDHGHPGVDTVWWRPSFCECHPVQGEFRAHHWGMPLSCEVNQLNAGQQALLDRYRRKDPWAQEHDEKDARTLPAGEGDDSK</sequence>
<dbReference type="AlphaFoldDB" id="A0A0D1YL74"/>
<dbReference type="PANTHER" id="PTHR21310">
    <property type="entry name" value="AMINOGLYCOSIDE PHOSPHOTRANSFERASE-RELATED-RELATED"/>
    <property type="match status" value="1"/>
</dbReference>
<dbReference type="GeneID" id="27332929"/>
<dbReference type="Proteomes" id="UP000053328">
    <property type="component" value="Unassembled WGS sequence"/>
</dbReference>
<dbReference type="InterPro" id="IPR051678">
    <property type="entry name" value="AGP_Transferase"/>
</dbReference>
<keyword evidence="4" id="KW-1185">Reference proteome</keyword>